<dbReference type="AlphaFoldDB" id="A0A2U1M459"/>
<name>A0A2U1M459_ARTAN</name>
<evidence type="ECO:0000259" key="3">
    <source>
        <dbReference type="Pfam" id="PF26175"/>
    </source>
</evidence>
<dbReference type="InterPro" id="IPR004330">
    <property type="entry name" value="FAR1_DNA_bnd_dom"/>
</dbReference>
<dbReference type="STRING" id="35608.A0A2U1M459"/>
<protein>
    <submittedName>
        <fullName evidence="4">Protein FAR1-RELATED SEQUENCE 11</fullName>
    </submittedName>
</protein>
<evidence type="ECO:0000313" key="4">
    <source>
        <dbReference type="EMBL" id="PWA56010.1"/>
    </source>
</evidence>
<feature type="domain" description="MULE transposase" evidence="2">
    <location>
        <begin position="185"/>
        <end position="267"/>
    </location>
</feature>
<feature type="domain" description="FAR1" evidence="1">
    <location>
        <begin position="23"/>
        <end position="114"/>
    </location>
</feature>
<comment type="caution">
    <text evidence="4">The sequence shown here is derived from an EMBL/GenBank/DDBJ whole genome shotgun (WGS) entry which is preliminary data.</text>
</comment>
<dbReference type="OrthoDB" id="1426481at2759"/>
<dbReference type="Proteomes" id="UP000245207">
    <property type="component" value="Unassembled WGS sequence"/>
</dbReference>
<evidence type="ECO:0000313" key="5">
    <source>
        <dbReference type="Proteomes" id="UP000245207"/>
    </source>
</evidence>
<organism evidence="4 5">
    <name type="scientific">Artemisia annua</name>
    <name type="common">Sweet wormwood</name>
    <dbReference type="NCBI Taxonomy" id="35608"/>
    <lineage>
        <taxon>Eukaryota</taxon>
        <taxon>Viridiplantae</taxon>
        <taxon>Streptophyta</taxon>
        <taxon>Embryophyta</taxon>
        <taxon>Tracheophyta</taxon>
        <taxon>Spermatophyta</taxon>
        <taxon>Magnoliopsida</taxon>
        <taxon>eudicotyledons</taxon>
        <taxon>Gunneridae</taxon>
        <taxon>Pentapetalae</taxon>
        <taxon>asterids</taxon>
        <taxon>campanulids</taxon>
        <taxon>Asterales</taxon>
        <taxon>Asteraceae</taxon>
        <taxon>Asteroideae</taxon>
        <taxon>Anthemideae</taxon>
        <taxon>Artemisiinae</taxon>
        <taxon>Artemisia</taxon>
    </lineage>
</organism>
<dbReference type="EMBL" id="PKPP01006593">
    <property type="protein sequence ID" value="PWA56010.1"/>
    <property type="molecule type" value="Genomic_DNA"/>
</dbReference>
<evidence type="ECO:0000259" key="2">
    <source>
        <dbReference type="Pfam" id="PF10551"/>
    </source>
</evidence>
<sequence>MQEVFDKPFVGQYLLSAEEAFAFFQNFAKKNGFWIRYGRFENKNGEKRRLDFFCHRQGKPNAKVVDYSKVQTNRTSSKCGCKVYMRITLKRENENFPEEWQVSLLNLEHNHEMLSMDEVQFLPSYRTITTEDEKRILLLKEGGLSIRKIMRVMELEKNVVDNYLFLVRTFVIFSPKFTKKYGDMVAFDTTYKVNSYNMPFGMFVGIDNYGRTILFGCALLCNETTKTFKWLMEKFVLLMKKAPNTILTDQDPWMTEAIAKEMPSTKHVDIAIEDIQQRQIHDSMLEKYKGSPLISQSSLDEQGHHFLTQFAFKKFQEEFGRAIQYTVKEKTSTTFFVKHHKVIQYNNHEVDWDDPVEVISFVQRPPKSKPKGRPKQRMKGGIELAKNTRRCNLCKSVGHNISTCPEKDKLFGKSDSFSRHAAKKKKVMLENEDLNPIFSLKY</sequence>
<dbReference type="PANTHER" id="PTHR47718:SF9">
    <property type="entry name" value="PROTEIN FAR1-RELATED SEQUENCE"/>
    <property type="match status" value="1"/>
</dbReference>
<proteinExistence type="predicted"/>
<dbReference type="Pfam" id="PF10551">
    <property type="entry name" value="MULE"/>
    <property type="match status" value="1"/>
</dbReference>
<dbReference type="Pfam" id="PF26175">
    <property type="entry name" value="HTH_FAR1"/>
    <property type="match status" value="1"/>
</dbReference>
<gene>
    <name evidence="4" type="ORF">CTI12_AA417810</name>
</gene>
<dbReference type="PANTHER" id="PTHR47718">
    <property type="entry name" value="OS01G0519700 PROTEIN"/>
    <property type="match status" value="1"/>
</dbReference>
<reference evidence="4 5" key="1">
    <citation type="journal article" date="2018" name="Mol. Plant">
        <title>The genome of Artemisia annua provides insight into the evolution of Asteraceae family and artemisinin biosynthesis.</title>
        <authorList>
            <person name="Shen Q."/>
            <person name="Zhang L."/>
            <person name="Liao Z."/>
            <person name="Wang S."/>
            <person name="Yan T."/>
            <person name="Shi P."/>
            <person name="Liu M."/>
            <person name="Fu X."/>
            <person name="Pan Q."/>
            <person name="Wang Y."/>
            <person name="Lv Z."/>
            <person name="Lu X."/>
            <person name="Zhang F."/>
            <person name="Jiang W."/>
            <person name="Ma Y."/>
            <person name="Chen M."/>
            <person name="Hao X."/>
            <person name="Li L."/>
            <person name="Tang Y."/>
            <person name="Lv G."/>
            <person name="Zhou Y."/>
            <person name="Sun X."/>
            <person name="Brodelius P.E."/>
            <person name="Rose J.K.C."/>
            <person name="Tang K."/>
        </authorList>
    </citation>
    <scope>NUCLEOTIDE SEQUENCE [LARGE SCALE GENOMIC DNA]</scope>
    <source>
        <strain evidence="5">cv. Huhao1</strain>
        <tissue evidence="4">Leaf</tissue>
    </source>
</reference>
<dbReference type="Pfam" id="PF03101">
    <property type="entry name" value="FAR1"/>
    <property type="match status" value="1"/>
</dbReference>
<evidence type="ECO:0000259" key="1">
    <source>
        <dbReference type="Pfam" id="PF03101"/>
    </source>
</evidence>
<feature type="domain" description="FAR1-related sequence 11-like HTH-like" evidence="3">
    <location>
        <begin position="127"/>
        <end position="164"/>
    </location>
</feature>
<dbReference type="InterPro" id="IPR058778">
    <property type="entry name" value="HTH_FAR1-11-like"/>
</dbReference>
<keyword evidence="5" id="KW-1185">Reference proteome</keyword>
<accession>A0A2U1M459</accession>
<dbReference type="InterPro" id="IPR018289">
    <property type="entry name" value="MULE_transposase_dom"/>
</dbReference>